<dbReference type="PATRIC" id="fig|1457173.3.peg.3159"/>
<evidence type="ECO:0000256" key="1">
    <source>
        <dbReference type="ARBA" id="ARBA00004401"/>
    </source>
</evidence>
<dbReference type="PANTHER" id="PTHR38035">
    <property type="entry name" value="UPF0070 PROTEIN YFGM"/>
    <property type="match status" value="1"/>
</dbReference>
<evidence type="ECO:0000256" key="9">
    <source>
        <dbReference type="SAM" id="Phobius"/>
    </source>
</evidence>
<dbReference type="SUPFAM" id="SSF48452">
    <property type="entry name" value="TPR-like"/>
    <property type="match status" value="1"/>
</dbReference>
<evidence type="ECO:0000313" key="12">
    <source>
        <dbReference type="Proteomes" id="UP000020766"/>
    </source>
</evidence>
<dbReference type="RefSeq" id="WP_043386538.1">
    <property type="nucleotide sequence ID" value="NZ_JBOK01000022.1"/>
</dbReference>
<comment type="subcellular location">
    <subcellularLocation>
        <location evidence="1">Cell membrane</location>
        <topology evidence="1">Single-pass type II membrane protein</topology>
    </subcellularLocation>
</comment>
<dbReference type="InterPro" id="IPR011990">
    <property type="entry name" value="TPR-like_helical_dom_sf"/>
</dbReference>
<evidence type="ECO:0000313" key="11">
    <source>
        <dbReference type="EMBL" id="EXU79000.1"/>
    </source>
</evidence>
<dbReference type="PIRSF" id="PIRSF006170">
    <property type="entry name" value="YfgM"/>
    <property type="match status" value="1"/>
</dbReference>
<feature type="domain" description="Ancillary SecYEG translocon subunit/Cell division coordinator CpoB TPR" evidence="10">
    <location>
        <begin position="17"/>
        <end position="210"/>
    </location>
</feature>
<dbReference type="InterPro" id="IPR026039">
    <property type="entry name" value="YfgM"/>
</dbReference>
<evidence type="ECO:0000256" key="7">
    <source>
        <dbReference type="ARBA" id="ARBA00024197"/>
    </source>
</evidence>
<dbReference type="PANTHER" id="PTHR38035:SF1">
    <property type="entry name" value="ANCILLARY SECYEG TRANSLOCON SUBUNIT"/>
    <property type="match status" value="1"/>
</dbReference>
<dbReference type="Pfam" id="PF09976">
    <property type="entry name" value="TPR_21"/>
    <property type="match status" value="1"/>
</dbReference>
<evidence type="ECO:0000256" key="6">
    <source>
        <dbReference type="ARBA" id="ARBA00023186"/>
    </source>
</evidence>
<dbReference type="Proteomes" id="UP000020766">
    <property type="component" value="Unassembled WGS sequence"/>
</dbReference>
<evidence type="ECO:0000256" key="3">
    <source>
        <dbReference type="ARBA" id="ARBA00022692"/>
    </source>
</evidence>
<dbReference type="EMBL" id="JBOK01000022">
    <property type="protein sequence ID" value="EXU79000.1"/>
    <property type="molecule type" value="Genomic_DNA"/>
</dbReference>
<dbReference type="Gene3D" id="1.25.40.10">
    <property type="entry name" value="Tetratricopeptide repeat domain"/>
    <property type="match status" value="1"/>
</dbReference>
<evidence type="ECO:0000256" key="2">
    <source>
        <dbReference type="ARBA" id="ARBA00022475"/>
    </source>
</evidence>
<gene>
    <name evidence="11" type="ORF">AX13_08705</name>
</gene>
<protein>
    <recommendedName>
        <fullName evidence="8">Ancillary SecYEG translocon subunit</fullName>
    </recommendedName>
</protein>
<comment type="similarity">
    <text evidence="7">Belongs to the YfgM family.</text>
</comment>
<organism evidence="11 12">
    <name type="scientific">Comamonas aquatica DA1877</name>
    <dbReference type="NCBI Taxonomy" id="1457173"/>
    <lineage>
        <taxon>Bacteria</taxon>
        <taxon>Pseudomonadati</taxon>
        <taxon>Pseudomonadota</taxon>
        <taxon>Betaproteobacteria</taxon>
        <taxon>Burkholderiales</taxon>
        <taxon>Comamonadaceae</taxon>
        <taxon>Comamonas</taxon>
    </lineage>
</organism>
<keyword evidence="3 9" id="KW-0812">Transmembrane</keyword>
<proteinExistence type="inferred from homology"/>
<comment type="caution">
    <text evidence="11">The sequence shown here is derived from an EMBL/GenBank/DDBJ whole genome shotgun (WGS) entry which is preliminary data.</text>
</comment>
<evidence type="ECO:0000259" key="10">
    <source>
        <dbReference type="Pfam" id="PF09976"/>
    </source>
</evidence>
<keyword evidence="4 9" id="KW-1133">Transmembrane helix</keyword>
<dbReference type="GO" id="GO:0005886">
    <property type="term" value="C:plasma membrane"/>
    <property type="evidence" value="ECO:0007669"/>
    <property type="project" value="UniProtKB-SubCell"/>
</dbReference>
<evidence type="ECO:0000256" key="4">
    <source>
        <dbReference type="ARBA" id="ARBA00022989"/>
    </source>
</evidence>
<reference evidence="11 12" key="1">
    <citation type="submission" date="2014-01" db="EMBL/GenBank/DDBJ databases">
        <title>Interspecies Systems Biology Uncovers Metabolites Affecting C. elegans Gene Expression and Life History Traits.</title>
        <authorList>
            <person name="Watson E."/>
            <person name="Macneil L.T."/>
            <person name="Ritter A.D."/>
            <person name="Yilmaz L.S."/>
            <person name="Rosebrock A.P."/>
            <person name="Caudy A.A."/>
            <person name="Walhout A.J."/>
        </authorList>
    </citation>
    <scope>NUCLEOTIDE SEQUENCE [LARGE SCALE GENOMIC DNA]</scope>
    <source>
        <strain evidence="11 12">DA1877</strain>
    </source>
</reference>
<evidence type="ECO:0000256" key="5">
    <source>
        <dbReference type="ARBA" id="ARBA00023136"/>
    </source>
</evidence>
<dbReference type="InterPro" id="IPR018704">
    <property type="entry name" value="SecYEG/CpoB_TPR"/>
</dbReference>
<keyword evidence="12" id="KW-1185">Reference proteome</keyword>
<accession>A0A014NYN0</accession>
<evidence type="ECO:0000256" key="8">
    <source>
        <dbReference type="ARBA" id="ARBA00024235"/>
    </source>
</evidence>
<keyword evidence="6" id="KW-0143">Chaperone</keyword>
<dbReference type="STRING" id="225991.MA05_13140"/>
<name>A0A014NYN0_9BURK</name>
<dbReference type="AlphaFoldDB" id="A0A014NYN0"/>
<sequence>MATHLDLEEQEQLDQIKHFWNKWGTPITGVAVIVMAGFAAWNGWQMWQQRQAVQASALADVVAVAVESGDQARVAQAFDAVKADYAGTLQAGHAALLVAQSSVKVGKLPEAKSALQWVVDHTKDEGYQATAKLRLAAVLMEEKDLEAAAAVLRGSFPAEFKGLAADRLGDVLQQQGKTSEAITAYQEAWKLLDPQVDYRALVGFKLNALGVATSESGMATLTETNK</sequence>
<keyword evidence="5 9" id="KW-0472">Membrane</keyword>
<keyword evidence="2" id="KW-1003">Cell membrane</keyword>
<dbReference type="GO" id="GO:0044877">
    <property type="term" value="F:protein-containing complex binding"/>
    <property type="evidence" value="ECO:0007669"/>
    <property type="project" value="InterPro"/>
</dbReference>
<feature type="transmembrane region" description="Helical" evidence="9">
    <location>
        <begin position="23"/>
        <end position="41"/>
    </location>
</feature>